<dbReference type="FunFam" id="3.40.800.20:FF:000009">
    <property type="entry name" value="Histone deacetylase 11"/>
    <property type="match status" value="1"/>
</dbReference>
<keyword evidence="6" id="KW-0805">Transcription regulation</keyword>
<evidence type="ECO:0000259" key="11">
    <source>
        <dbReference type="Pfam" id="PF00850"/>
    </source>
</evidence>
<dbReference type="PRINTS" id="PR01270">
    <property type="entry name" value="HDASUPER"/>
</dbReference>
<keyword evidence="8" id="KW-0539">Nucleus</keyword>
<keyword evidence="5" id="KW-0156">Chromatin regulator</keyword>
<dbReference type="GO" id="GO:0040029">
    <property type="term" value="P:epigenetic regulation of gene expression"/>
    <property type="evidence" value="ECO:0007669"/>
    <property type="project" value="TreeGrafter"/>
</dbReference>
<keyword evidence="7" id="KW-0804">Transcription</keyword>
<accession>A0A6B2L653</accession>
<evidence type="ECO:0000256" key="4">
    <source>
        <dbReference type="ARBA" id="ARBA00022801"/>
    </source>
</evidence>
<keyword evidence="3" id="KW-0678">Repressor</keyword>
<dbReference type="GO" id="GO:0141221">
    <property type="term" value="F:histone deacetylase activity, hydrolytic mechanism"/>
    <property type="evidence" value="ECO:0007669"/>
    <property type="project" value="UniProtKB-EC"/>
</dbReference>
<dbReference type="GO" id="GO:0000118">
    <property type="term" value="C:histone deacetylase complex"/>
    <property type="evidence" value="ECO:0007669"/>
    <property type="project" value="TreeGrafter"/>
</dbReference>
<dbReference type="InterPro" id="IPR000286">
    <property type="entry name" value="HDACs"/>
</dbReference>
<dbReference type="InterPro" id="IPR023801">
    <property type="entry name" value="His_deacetylse_dom"/>
</dbReference>
<dbReference type="Gene3D" id="3.40.800.20">
    <property type="entry name" value="Histone deacetylase domain"/>
    <property type="match status" value="1"/>
</dbReference>
<evidence type="ECO:0000256" key="5">
    <source>
        <dbReference type="ARBA" id="ARBA00022853"/>
    </source>
</evidence>
<evidence type="ECO:0000313" key="12">
    <source>
        <dbReference type="EMBL" id="NDV32446.1"/>
    </source>
</evidence>
<evidence type="ECO:0000256" key="8">
    <source>
        <dbReference type="ARBA" id="ARBA00023242"/>
    </source>
</evidence>
<evidence type="ECO:0000256" key="6">
    <source>
        <dbReference type="ARBA" id="ARBA00023015"/>
    </source>
</evidence>
<evidence type="ECO:0000256" key="2">
    <source>
        <dbReference type="ARBA" id="ARBA00012111"/>
    </source>
</evidence>
<proteinExistence type="predicted"/>
<evidence type="ECO:0000256" key="1">
    <source>
        <dbReference type="ARBA" id="ARBA00004123"/>
    </source>
</evidence>
<dbReference type="Pfam" id="PF00850">
    <property type="entry name" value="Hist_deacetyl"/>
    <property type="match status" value="1"/>
</dbReference>
<dbReference type="SUPFAM" id="SSF52768">
    <property type="entry name" value="Arginase/deacetylase"/>
    <property type="match status" value="1"/>
</dbReference>
<evidence type="ECO:0000256" key="9">
    <source>
        <dbReference type="ARBA" id="ARBA00048287"/>
    </source>
</evidence>
<dbReference type="InterPro" id="IPR044150">
    <property type="entry name" value="HDAC_classIV"/>
</dbReference>
<evidence type="ECO:0000256" key="10">
    <source>
        <dbReference type="ARBA" id="ARBA00059784"/>
    </source>
</evidence>
<comment type="catalytic activity">
    <reaction evidence="9">
        <text>N(6)-acetyl-L-lysyl-[histone] + H2O = L-lysyl-[histone] + acetate</text>
        <dbReference type="Rhea" id="RHEA:58196"/>
        <dbReference type="Rhea" id="RHEA-COMP:9845"/>
        <dbReference type="Rhea" id="RHEA-COMP:11338"/>
        <dbReference type="ChEBI" id="CHEBI:15377"/>
        <dbReference type="ChEBI" id="CHEBI:29969"/>
        <dbReference type="ChEBI" id="CHEBI:30089"/>
        <dbReference type="ChEBI" id="CHEBI:61930"/>
        <dbReference type="EC" id="3.5.1.98"/>
    </reaction>
</comment>
<name>A0A6B2L653_9EUKA</name>
<protein>
    <recommendedName>
        <fullName evidence="2">histone deacetylase</fullName>
        <ecNumber evidence="2">3.5.1.98</ecNumber>
    </recommendedName>
</protein>
<dbReference type="CDD" id="cd09993">
    <property type="entry name" value="HDAC_classIV"/>
    <property type="match status" value="1"/>
</dbReference>
<dbReference type="PANTHER" id="PTHR10625">
    <property type="entry name" value="HISTONE DEACETYLASE HDAC1-RELATED"/>
    <property type="match status" value="1"/>
</dbReference>
<feature type="domain" description="Histone deacetylase" evidence="11">
    <location>
        <begin position="25"/>
        <end position="310"/>
    </location>
</feature>
<comment type="subcellular location">
    <subcellularLocation>
        <location evidence="1">Nucleus</location>
    </subcellularLocation>
</comment>
<dbReference type="EC" id="3.5.1.98" evidence="2"/>
<evidence type="ECO:0000256" key="7">
    <source>
        <dbReference type="ARBA" id="ARBA00023163"/>
    </source>
</evidence>
<dbReference type="PANTHER" id="PTHR10625:SF23">
    <property type="entry name" value="HISTONE DEACETYLASE 11"/>
    <property type="match status" value="1"/>
</dbReference>
<dbReference type="AlphaFoldDB" id="A0A6B2L653"/>
<sequence length="398" mass="44528">MKPESKPLIYSPNYNISFLGLEKLHPFDSCKYSKVVGFLEEANLIKTKHLVKPKKKPTYHHLLKVHSPAYLESLNTSLTVAQVTELLFLAAIPHFIIQKQVLDPFLYATSGSILAGHVAMERGWAINLSGGYHHCSFNQGGGFCAYSDITLCYHYVRQFYPKVKRVMIIDLDAHQGNGHENDKLHFDDEDAFILDMFNYAVYPGDKYAKQAINIAINAHDGIEDEEYLTKLESGLDQAFNVFKPDFIIYNAGTDILSGDPLGDMQLTANGVIKRDEMVFTSAFQNKAPIAMLLSGGYQQCNARVIADSIINLHKKFNLLDDVVLPTVQCKNCGKQFDPVNNKKGECSHTSTYHGTYGDCSYVKCALGLGSNIGYQHWGCCFKKDKNDNVCSKSKKHVS</sequence>
<dbReference type="InterPro" id="IPR037138">
    <property type="entry name" value="His_deacetylse_dom_sf"/>
</dbReference>
<comment type="function">
    <text evidence="10">Responsible for the deacetylation of lysine residues on the N-terminal part of the core histones (H2A, H2B, H3 and H4). Histone deacetylation gives a tag for epigenetic repression and plays an important role in transcriptional regulation, cell cycle progression and developmental events. Histone deacetylases act via the formation of large multiprotein complexes.</text>
</comment>
<organism evidence="12">
    <name type="scientific">Arcella intermedia</name>
    <dbReference type="NCBI Taxonomy" id="1963864"/>
    <lineage>
        <taxon>Eukaryota</taxon>
        <taxon>Amoebozoa</taxon>
        <taxon>Tubulinea</taxon>
        <taxon>Elardia</taxon>
        <taxon>Arcellinida</taxon>
        <taxon>Sphaerothecina</taxon>
        <taxon>Arcellidae</taxon>
        <taxon>Arcella</taxon>
    </lineage>
</organism>
<keyword evidence="4" id="KW-0378">Hydrolase</keyword>
<dbReference type="EMBL" id="GIBP01003477">
    <property type="protein sequence ID" value="NDV32446.1"/>
    <property type="molecule type" value="Transcribed_RNA"/>
</dbReference>
<evidence type="ECO:0000256" key="3">
    <source>
        <dbReference type="ARBA" id="ARBA00022491"/>
    </source>
</evidence>
<dbReference type="InterPro" id="IPR023696">
    <property type="entry name" value="Ureohydrolase_dom_sf"/>
</dbReference>
<reference evidence="12" key="1">
    <citation type="journal article" date="2020" name="J. Eukaryot. Microbiol.">
        <title>De novo Sequencing, Assembly and Annotation of the Transcriptome for the Free-Living Testate Amoeba Arcella intermedia.</title>
        <authorList>
            <person name="Ribeiro G.M."/>
            <person name="Porfirio-Sousa A.L."/>
            <person name="Maurer-Alcala X.X."/>
            <person name="Katz L.A."/>
            <person name="Lahr D.J.G."/>
        </authorList>
    </citation>
    <scope>NUCLEOTIDE SEQUENCE</scope>
</reference>